<protein>
    <recommendedName>
        <fullName evidence="4">Glycosyl hydrolase</fullName>
    </recommendedName>
</protein>
<dbReference type="AlphaFoldDB" id="A0AAF0CPG0"/>
<gene>
    <name evidence="2" type="ORF">PXH66_19585</name>
</gene>
<keyword evidence="1" id="KW-0732">Signal</keyword>
<proteinExistence type="predicted"/>
<dbReference type="InterPro" id="IPR002860">
    <property type="entry name" value="BNR_rpt"/>
</dbReference>
<reference evidence="2" key="1">
    <citation type="submission" date="2023-03" db="EMBL/GenBank/DDBJ databases">
        <title>Lomoglobus Profundus gen. nov., sp. nov., a novel member of the phylum Verrucomicrobia, isolated from deep-marine sediment of South China Sea.</title>
        <authorList>
            <person name="Ahmad T."/>
            <person name="Ishaq S.E."/>
            <person name="Wang F."/>
        </authorList>
    </citation>
    <scope>NUCLEOTIDE SEQUENCE</scope>
    <source>
        <strain evidence="2">LMO-M01</strain>
    </source>
</reference>
<evidence type="ECO:0000313" key="2">
    <source>
        <dbReference type="EMBL" id="WED64549.1"/>
    </source>
</evidence>
<dbReference type="GO" id="GO:0010411">
    <property type="term" value="P:xyloglucan metabolic process"/>
    <property type="evidence" value="ECO:0007669"/>
    <property type="project" value="TreeGrafter"/>
</dbReference>
<organism evidence="2 3">
    <name type="scientific">Synoicihabitans lomoniglobus</name>
    <dbReference type="NCBI Taxonomy" id="2909285"/>
    <lineage>
        <taxon>Bacteria</taxon>
        <taxon>Pseudomonadati</taxon>
        <taxon>Verrucomicrobiota</taxon>
        <taxon>Opitutia</taxon>
        <taxon>Opitutales</taxon>
        <taxon>Opitutaceae</taxon>
        <taxon>Synoicihabitans</taxon>
    </lineage>
</organism>
<dbReference type="Pfam" id="PF02012">
    <property type="entry name" value="BNR"/>
    <property type="match status" value="1"/>
</dbReference>
<dbReference type="Proteomes" id="UP001218638">
    <property type="component" value="Chromosome"/>
</dbReference>
<feature type="signal peptide" evidence="1">
    <location>
        <begin position="1"/>
        <end position="21"/>
    </location>
</feature>
<feature type="chain" id="PRO_5042093000" description="Glycosyl hydrolase" evidence="1">
    <location>
        <begin position="22"/>
        <end position="337"/>
    </location>
</feature>
<dbReference type="KEGG" id="slom:PXH66_19585"/>
<evidence type="ECO:0000256" key="1">
    <source>
        <dbReference type="SAM" id="SignalP"/>
    </source>
</evidence>
<accession>A0AAF0CPG0</accession>
<evidence type="ECO:0000313" key="3">
    <source>
        <dbReference type="Proteomes" id="UP001218638"/>
    </source>
</evidence>
<dbReference type="PANTHER" id="PTHR43739:SF5">
    <property type="entry name" value="EXO-ALPHA-SIALIDASE"/>
    <property type="match status" value="1"/>
</dbReference>
<dbReference type="InterPro" id="IPR052025">
    <property type="entry name" value="Xyloglucanase_GH74"/>
</dbReference>
<evidence type="ECO:0008006" key="4">
    <source>
        <dbReference type="Google" id="ProtNLM"/>
    </source>
</evidence>
<dbReference type="InterPro" id="IPR015943">
    <property type="entry name" value="WD40/YVTN_repeat-like_dom_sf"/>
</dbReference>
<dbReference type="EMBL" id="CP119075">
    <property type="protein sequence ID" value="WED64549.1"/>
    <property type="molecule type" value="Genomic_DNA"/>
</dbReference>
<dbReference type="SUPFAM" id="SSF110296">
    <property type="entry name" value="Oligoxyloglucan reducing end-specific cellobiohydrolase"/>
    <property type="match status" value="2"/>
</dbReference>
<dbReference type="RefSeq" id="WP_330930819.1">
    <property type="nucleotide sequence ID" value="NZ_CP119075.1"/>
</dbReference>
<keyword evidence="3" id="KW-1185">Reference proteome</keyword>
<name>A0AAF0CPG0_9BACT</name>
<dbReference type="CDD" id="cd15482">
    <property type="entry name" value="Sialidase_non-viral"/>
    <property type="match status" value="1"/>
</dbReference>
<sequence>MNLSILLRYAIGLLTVGTTFATTSEPHLFVAAAFTKAQRNSSIPTDAGIFVRMPDTGWTSFGPKIQAVNSAAVDPSDTDRIFLSCGNGIVRSLDGGATWRMVTGWQISDVYGIVIDPTDGNTLYAATGWGPWCSTDGGDTWTFVENGLAERFNRTIAMDPLNPQRLFLGTSAGLHVTTNGAKSWKREKDIPAVNILRVRHGVSAPKVWLTGTEGRGAWLSTNGGKSWQPTAPAAEAANVYAVAVDPTDGQRLAIGGWDIGVLLSTDGGKTWQNRAAGLPSANVLTLVFDPTHSGRLWAGTFEEGAVFTEDNGATWHDGGIDGSLPNDMGFLLLSARE</sequence>
<dbReference type="PANTHER" id="PTHR43739">
    <property type="entry name" value="XYLOGLUCANASE (EUROFUNG)"/>
    <property type="match status" value="1"/>
</dbReference>
<dbReference type="Gene3D" id="2.130.10.10">
    <property type="entry name" value="YVTN repeat-like/Quinoprotein amine dehydrogenase"/>
    <property type="match status" value="3"/>
</dbReference>